<feature type="compositionally biased region" description="Low complexity" evidence="1">
    <location>
        <begin position="502"/>
        <end position="513"/>
    </location>
</feature>
<gene>
    <name evidence="3" type="ORF">HYH02_005282</name>
</gene>
<feature type="compositionally biased region" description="Gly residues" evidence="1">
    <location>
        <begin position="756"/>
        <end position="765"/>
    </location>
</feature>
<feature type="compositionally biased region" description="Low complexity" evidence="1">
    <location>
        <begin position="203"/>
        <end position="218"/>
    </location>
</feature>
<evidence type="ECO:0000313" key="4">
    <source>
        <dbReference type="Proteomes" id="UP000613740"/>
    </source>
</evidence>
<dbReference type="OrthoDB" id="552140at2759"/>
<feature type="region of interest" description="Disordered" evidence="1">
    <location>
        <begin position="193"/>
        <end position="219"/>
    </location>
</feature>
<sequence>MWTELDLFKECARSAKQQVLDQHVHAAVWSAINAWLVQQFASHRGAGIAAFGRLTWQRCAARPSAPEGASPQLRPVFIPADSYLRTHALHHASSATRAITVQLEELAPCEEYDGLRVALKFSRSLTRAVVEGCTRRLLAALGEAVRSGRQVAVDMGVGTLTGRDRALGFEFLPSYLAAHRTVAGSSRPGAWASAALGARRTARQQQHQQQKVQVQTPQTRREELLAGLAQLQAELEEEEAGGDQADEGAGDAGGPDQNLGATKVPAAPSRSTSPGPVREQRPLSAARAQALAVLRGRSASPRCAAPAQPIKTGPAAPDPAPESVAAQPKPRVQQDALELWSPDNSLRSAAGRRAAGAAAQAQRRTAASGATAGGKDASDTAPWLRPRNQCAAQQCTAEPAAPQGTALVQSRSGQAPEGAMRRVSCDGGNEGTSGDIGVEDQHALRSARKPLFMSPPGRKLPPAAGTDRATKSRRDASAQHGQLLPGDARTGKSGGADATMLASSADADDCMASQPGREWRPDQTGAFDRSRSPSPGPRPGSRGVVVTLAAVRSASPGPNMRYGSGPAAADGPSVSTAALSKPLDTTCKQAAHEVAGGRVPFARLVGSGKAAVEDQPLCLAKAAAAGPASPPRMCNDALQQHQQQLAKSYLAHAADDSTVAAVDVAAAATGFLSLQRPAMLGRRAGRGAPGHDAGVAESWELELEAELEDVEDLLEGVEQCLGSSGTDLLDTQQHKQSDDGHGCGGSSSKLGHGFEEAGGGGGGGNARRVSRPGGNSSAGGCTEEWSSSGMACSSSATSCFSFGRGGASLALNGSSLRAGHGVGGVGVDGPPRMAAPVASTSQGIALATCQEESDGDGVPAGKCGSLQMPPQCTQSPTRRCASISASEDGDDAAPAAAQQGWRSPGWRHCGDGSSSTGTINSSRGLRGRSLAVREEDLPGPAWGSRRPPPAHNQGAPWPQQEQRWRQTEDAQEEGNEEEEDWSDDGDGELPEVQRYIKMVQQAAAQRQWQHSSDESEVE</sequence>
<feature type="compositionally biased region" description="Low complexity" evidence="1">
    <location>
        <begin position="347"/>
        <end position="374"/>
    </location>
</feature>
<dbReference type="GO" id="GO:0005815">
    <property type="term" value="C:microtubule organizing center"/>
    <property type="evidence" value="ECO:0007669"/>
    <property type="project" value="TreeGrafter"/>
</dbReference>
<comment type="caution">
    <text evidence="3">The sequence shown here is derived from an EMBL/GenBank/DDBJ whole genome shotgun (WGS) entry which is preliminary data.</text>
</comment>
<dbReference type="AlphaFoldDB" id="A0A835WLE5"/>
<feature type="domain" description="CCDC81 HU" evidence="2">
    <location>
        <begin position="124"/>
        <end position="176"/>
    </location>
</feature>
<evidence type="ECO:0000259" key="2">
    <source>
        <dbReference type="Pfam" id="PF18289"/>
    </source>
</evidence>
<dbReference type="InterPro" id="IPR040673">
    <property type="entry name" value="CCDC81_HU_dom_2"/>
</dbReference>
<feature type="compositionally biased region" description="Basic and acidic residues" evidence="1">
    <location>
        <begin position="732"/>
        <end position="741"/>
    </location>
</feature>
<accession>A0A835WLE5</accession>
<name>A0A835WLE5_9CHLO</name>
<proteinExistence type="predicted"/>
<protein>
    <recommendedName>
        <fullName evidence="2">CCDC81 HU domain-containing protein</fullName>
    </recommendedName>
</protein>
<reference evidence="3" key="1">
    <citation type="journal article" date="2020" name="bioRxiv">
        <title>Comparative genomics of Chlamydomonas.</title>
        <authorList>
            <person name="Craig R.J."/>
            <person name="Hasan A.R."/>
            <person name="Ness R.W."/>
            <person name="Keightley P.D."/>
        </authorList>
    </citation>
    <scope>NUCLEOTIDE SEQUENCE</scope>
    <source>
        <strain evidence="3">CCAP 11/173</strain>
    </source>
</reference>
<feature type="region of interest" description="Disordered" evidence="1">
    <location>
        <begin position="724"/>
        <end position="782"/>
    </location>
</feature>
<dbReference type="PANTHER" id="PTHR14362:SF2">
    <property type="entry name" value="COILED-COIL DOMAIN-CONTAINING PROTEIN 81"/>
    <property type="match status" value="1"/>
</dbReference>
<dbReference type="EMBL" id="JAEHOD010000013">
    <property type="protein sequence ID" value="KAG2449757.1"/>
    <property type="molecule type" value="Genomic_DNA"/>
</dbReference>
<feature type="region of interest" description="Disordered" evidence="1">
    <location>
        <begin position="869"/>
        <end position="1018"/>
    </location>
</feature>
<feature type="compositionally biased region" description="Acidic residues" evidence="1">
    <location>
        <begin position="969"/>
        <end position="989"/>
    </location>
</feature>
<keyword evidence="4" id="KW-1185">Reference proteome</keyword>
<evidence type="ECO:0000313" key="3">
    <source>
        <dbReference type="EMBL" id="KAG2449757.1"/>
    </source>
</evidence>
<feature type="compositionally biased region" description="Polar residues" evidence="1">
    <location>
        <begin position="912"/>
        <end position="923"/>
    </location>
</feature>
<feature type="compositionally biased region" description="Acidic residues" evidence="1">
    <location>
        <begin position="236"/>
        <end position="249"/>
    </location>
</feature>
<evidence type="ECO:0000256" key="1">
    <source>
        <dbReference type="SAM" id="MobiDB-lite"/>
    </source>
</evidence>
<dbReference type="InterPro" id="IPR026295">
    <property type="entry name" value="CCD81"/>
</dbReference>
<dbReference type="Proteomes" id="UP000613740">
    <property type="component" value="Unassembled WGS sequence"/>
</dbReference>
<dbReference type="PANTHER" id="PTHR14362">
    <property type="entry name" value="COILED-COIL DOMAIN-CONTAINING PROTEIN 81"/>
    <property type="match status" value="1"/>
</dbReference>
<feature type="compositionally biased region" description="Basic and acidic residues" evidence="1">
    <location>
        <begin position="468"/>
        <end position="477"/>
    </location>
</feature>
<organism evidence="3 4">
    <name type="scientific">Chlamydomonas schloesseri</name>
    <dbReference type="NCBI Taxonomy" id="2026947"/>
    <lineage>
        <taxon>Eukaryota</taxon>
        <taxon>Viridiplantae</taxon>
        <taxon>Chlorophyta</taxon>
        <taxon>core chlorophytes</taxon>
        <taxon>Chlorophyceae</taxon>
        <taxon>CS clade</taxon>
        <taxon>Chlamydomonadales</taxon>
        <taxon>Chlamydomonadaceae</taxon>
        <taxon>Chlamydomonas</taxon>
    </lineage>
</organism>
<feature type="region of interest" description="Disordered" evidence="1">
    <location>
        <begin position="236"/>
        <end position="576"/>
    </location>
</feature>
<dbReference type="Pfam" id="PF18289">
    <property type="entry name" value="HU-CCDC81_euk_2"/>
    <property type="match status" value="1"/>
</dbReference>